<evidence type="ECO:0000256" key="2">
    <source>
        <dbReference type="SAM" id="Phobius"/>
    </source>
</evidence>
<sequence length="98" mass="10917">MNTEQLSDKTVSFKGCHACFWLFGVCSPILCTILWSLNALLVIWLLRFCFSLCIPEKRKSSTDSSRSNARSSQDGGSSESTTLLTPIPFTPFYVESLV</sequence>
<evidence type="ECO:0000256" key="1">
    <source>
        <dbReference type="SAM" id="MobiDB-lite"/>
    </source>
</evidence>
<feature type="compositionally biased region" description="Low complexity" evidence="1">
    <location>
        <begin position="62"/>
        <end position="72"/>
    </location>
</feature>
<dbReference type="Proteomes" id="UP000095282">
    <property type="component" value="Unplaced"/>
</dbReference>
<keyword evidence="2" id="KW-0472">Membrane</keyword>
<dbReference type="WBParaSite" id="Csp11.Scaffold630.g21581.t1">
    <property type="protein sequence ID" value="Csp11.Scaffold630.g21581.t1"/>
    <property type="gene ID" value="Csp11.Scaffold630.g21581"/>
</dbReference>
<evidence type="ECO:0000313" key="3">
    <source>
        <dbReference type="Proteomes" id="UP000095282"/>
    </source>
</evidence>
<protein>
    <submittedName>
        <fullName evidence="4">Transmembrane protein</fullName>
    </submittedName>
</protein>
<evidence type="ECO:0000313" key="4">
    <source>
        <dbReference type="WBParaSite" id="Csp11.Scaffold630.g21581.t1"/>
    </source>
</evidence>
<reference evidence="4" key="1">
    <citation type="submission" date="2016-11" db="UniProtKB">
        <authorList>
            <consortium name="WormBaseParasite"/>
        </authorList>
    </citation>
    <scope>IDENTIFICATION</scope>
</reference>
<organism evidence="3 4">
    <name type="scientific">Caenorhabditis tropicalis</name>
    <dbReference type="NCBI Taxonomy" id="1561998"/>
    <lineage>
        <taxon>Eukaryota</taxon>
        <taxon>Metazoa</taxon>
        <taxon>Ecdysozoa</taxon>
        <taxon>Nematoda</taxon>
        <taxon>Chromadorea</taxon>
        <taxon>Rhabditida</taxon>
        <taxon>Rhabditina</taxon>
        <taxon>Rhabditomorpha</taxon>
        <taxon>Rhabditoidea</taxon>
        <taxon>Rhabditidae</taxon>
        <taxon>Peloderinae</taxon>
        <taxon>Caenorhabditis</taxon>
    </lineage>
</organism>
<accession>A0A1I7V1Y5</accession>
<keyword evidence="2" id="KW-0812">Transmembrane</keyword>
<dbReference type="AlphaFoldDB" id="A0A1I7V1Y5"/>
<proteinExistence type="predicted"/>
<keyword evidence="3" id="KW-1185">Reference proteome</keyword>
<dbReference type="eggNOG" id="KOG4297">
    <property type="taxonomic scope" value="Eukaryota"/>
</dbReference>
<dbReference type="STRING" id="1561998.A0A1I7V1Y5"/>
<feature type="transmembrane region" description="Helical" evidence="2">
    <location>
        <begin position="20"/>
        <end position="50"/>
    </location>
</feature>
<keyword evidence="2" id="KW-1133">Transmembrane helix</keyword>
<name>A0A1I7V1Y5_9PELO</name>
<feature type="region of interest" description="Disordered" evidence="1">
    <location>
        <begin position="57"/>
        <end position="85"/>
    </location>
</feature>